<dbReference type="SUPFAM" id="SSF53850">
    <property type="entry name" value="Periplasmic binding protein-like II"/>
    <property type="match status" value="1"/>
</dbReference>
<protein>
    <submittedName>
        <fullName evidence="2">Extracellular solute-binding protein, family 5 Middle</fullName>
    </submittedName>
</protein>
<sequence length="122" mass="13758">MYGGKEIEPSTTVWPQPFPYDTDPDKARALLAKAGIGNGFETTLSYNLGLADWQEPTALLIQESLGKIGIEVTLNKIPGASWRTAASVEKRLPMYLENFGGWLNYPDYYFFWAYKEGHLFNS</sequence>
<evidence type="ECO:0000259" key="1">
    <source>
        <dbReference type="Pfam" id="PF00496"/>
    </source>
</evidence>
<dbReference type="AlphaFoldDB" id="A0A451A1N1"/>
<proteinExistence type="predicted"/>
<name>A0A451A1N1_9GAMM</name>
<reference evidence="2" key="1">
    <citation type="submission" date="2019-02" db="EMBL/GenBank/DDBJ databases">
        <authorList>
            <person name="Gruber-Vodicka R. H."/>
            <person name="Seah K. B. B."/>
        </authorList>
    </citation>
    <scope>NUCLEOTIDE SEQUENCE</scope>
    <source>
        <strain evidence="3">BECK_BY19</strain>
        <strain evidence="2">BECK_BY8</strain>
    </source>
</reference>
<evidence type="ECO:0000313" key="2">
    <source>
        <dbReference type="EMBL" id="VFK59940.1"/>
    </source>
</evidence>
<dbReference type="Gene3D" id="3.10.105.10">
    <property type="entry name" value="Dipeptide-binding Protein, Domain 3"/>
    <property type="match status" value="1"/>
</dbReference>
<evidence type="ECO:0000313" key="3">
    <source>
        <dbReference type="EMBL" id="VFK70176.1"/>
    </source>
</evidence>
<dbReference type="Pfam" id="PF00496">
    <property type="entry name" value="SBP_bac_5"/>
    <property type="match status" value="1"/>
</dbReference>
<dbReference type="EMBL" id="CAADGD010000024">
    <property type="protein sequence ID" value="VFK70176.1"/>
    <property type="molecule type" value="Genomic_DNA"/>
</dbReference>
<feature type="domain" description="Solute-binding protein family 5" evidence="1">
    <location>
        <begin position="11"/>
        <end position="117"/>
    </location>
</feature>
<gene>
    <name evidence="2" type="ORF">BECKUNK1418G_GA0071005_100954</name>
    <name evidence="3" type="ORF">BECKUNK1418H_GA0071006_102454</name>
</gene>
<accession>A0A451A1N1</accession>
<dbReference type="InterPro" id="IPR000914">
    <property type="entry name" value="SBP_5_dom"/>
</dbReference>
<organism evidence="2">
    <name type="scientific">Candidatus Kentrum sp. UNK</name>
    <dbReference type="NCBI Taxonomy" id="2126344"/>
    <lineage>
        <taxon>Bacteria</taxon>
        <taxon>Pseudomonadati</taxon>
        <taxon>Pseudomonadota</taxon>
        <taxon>Gammaproteobacteria</taxon>
        <taxon>Candidatus Kentrum</taxon>
    </lineage>
</organism>
<dbReference type="EMBL" id="CAADFZ010000009">
    <property type="protein sequence ID" value="VFK59940.1"/>
    <property type="molecule type" value="Genomic_DNA"/>
</dbReference>